<evidence type="ECO:0000313" key="2">
    <source>
        <dbReference type="Proteomes" id="UP000030753"/>
    </source>
</evidence>
<organism evidence="1 2">
    <name type="scientific">Fusarium oxysporum NRRL 32931</name>
    <dbReference type="NCBI Taxonomy" id="660029"/>
    <lineage>
        <taxon>Eukaryota</taxon>
        <taxon>Fungi</taxon>
        <taxon>Dikarya</taxon>
        <taxon>Ascomycota</taxon>
        <taxon>Pezizomycotina</taxon>
        <taxon>Sordariomycetes</taxon>
        <taxon>Hypocreomycetidae</taxon>
        <taxon>Hypocreales</taxon>
        <taxon>Nectriaceae</taxon>
        <taxon>Fusarium</taxon>
        <taxon>Fusarium oxysporum species complex</taxon>
    </lineage>
</organism>
<evidence type="ECO:0000313" key="1">
    <source>
        <dbReference type="EMBL" id="EWY85234.1"/>
    </source>
</evidence>
<gene>
    <name evidence="1" type="ORF">FOYG_12479</name>
</gene>
<accession>W9HWQ4</accession>
<proteinExistence type="predicted"/>
<dbReference type="EMBL" id="JH717846">
    <property type="protein sequence ID" value="EWY85234.1"/>
    <property type="molecule type" value="Genomic_DNA"/>
</dbReference>
<reference evidence="1 2" key="1">
    <citation type="submission" date="2011-06" db="EMBL/GenBank/DDBJ databases">
        <title>The Genome Sequence of Fusarium oxysporum FOSC 3-a.</title>
        <authorList>
            <consortium name="The Broad Institute Genome Sequencing Platform"/>
            <person name="Ma L.-J."/>
            <person name="Gale L.R."/>
            <person name="Schwartz D.C."/>
            <person name="Zhou S."/>
            <person name="Corby-Kistler H."/>
            <person name="Young S.K."/>
            <person name="Zeng Q."/>
            <person name="Gargeya S."/>
            <person name="Fitzgerald M."/>
            <person name="Haas B."/>
            <person name="Abouelleil A."/>
            <person name="Alvarado L."/>
            <person name="Arachchi H.M."/>
            <person name="Berlin A."/>
            <person name="Brown A."/>
            <person name="Chapman S.B."/>
            <person name="Chen Z."/>
            <person name="Dunbar C."/>
            <person name="Freedman E."/>
            <person name="Gearin G."/>
            <person name="Gellesch M."/>
            <person name="Goldberg J."/>
            <person name="Griggs A."/>
            <person name="Gujja S."/>
            <person name="Heiman D."/>
            <person name="Howarth C."/>
            <person name="Larson L."/>
            <person name="Lui A."/>
            <person name="MacDonald P.J.P."/>
            <person name="Mehta T."/>
            <person name="Montmayeur A."/>
            <person name="Murphy C."/>
            <person name="Neiman D."/>
            <person name="Pearson M."/>
            <person name="Priest M."/>
            <person name="Roberts A."/>
            <person name="Saif S."/>
            <person name="Shea T."/>
            <person name="Shenoy N."/>
            <person name="Sisk P."/>
            <person name="Stolte C."/>
            <person name="Sykes S."/>
            <person name="Wortman J."/>
            <person name="Nusbaum C."/>
            <person name="Birren B."/>
        </authorList>
    </citation>
    <scope>NUCLEOTIDE SEQUENCE [LARGE SCALE GENOMIC DNA]</scope>
    <source>
        <strain evidence="2">FOSC 3-a</strain>
    </source>
</reference>
<dbReference type="HOGENOM" id="CLU_2527510_0_0_1"/>
<sequence length="84" mass="9017">MASTSVSPPIPFCKPLAITRNPPSREAVGSQARYGIIHSWVLAWALGLNDEDLKGVKLPFTVPCVEAGRRGGERRTVSALSSLE</sequence>
<name>W9HWQ4_FUSOX</name>
<protein>
    <submittedName>
        <fullName evidence="1">Uncharacterized protein</fullName>
    </submittedName>
</protein>
<dbReference type="AlphaFoldDB" id="W9HWQ4"/>
<dbReference type="Proteomes" id="UP000030753">
    <property type="component" value="Unassembled WGS sequence"/>
</dbReference>